<evidence type="ECO:0000256" key="5">
    <source>
        <dbReference type="ARBA" id="ARBA00022692"/>
    </source>
</evidence>
<dbReference type="EMBL" id="FRDI01000003">
    <property type="protein sequence ID" value="SHN54926.1"/>
    <property type="molecule type" value="Genomic_DNA"/>
</dbReference>
<feature type="transmembrane region" description="Helical" evidence="10">
    <location>
        <begin position="255"/>
        <end position="273"/>
    </location>
</feature>
<organism evidence="11 12">
    <name type="scientific">Desulfovibrio litoralis DSM 11393</name>
    <dbReference type="NCBI Taxonomy" id="1121455"/>
    <lineage>
        <taxon>Bacteria</taxon>
        <taxon>Pseudomonadati</taxon>
        <taxon>Thermodesulfobacteriota</taxon>
        <taxon>Desulfovibrionia</taxon>
        <taxon>Desulfovibrionales</taxon>
        <taxon>Desulfovibrionaceae</taxon>
        <taxon>Desulfovibrio</taxon>
    </lineage>
</organism>
<dbReference type="InterPro" id="IPR002528">
    <property type="entry name" value="MATE_fam"/>
</dbReference>
<feature type="transmembrane region" description="Helical" evidence="10">
    <location>
        <begin position="140"/>
        <end position="163"/>
    </location>
</feature>
<feature type="transmembrane region" description="Helical" evidence="10">
    <location>
        <begin position="400"/>
        <end position="418"/>
    </location>
</feature>
<dbReference type="OrthoDB" id="9805232at2"/>
<keyword evidence="4" id="KW-1003">Cell membrane</keyword>
<dbReference type="GO" id="GO:0005886">
    <property type="term" value="C:plasma membrane"/>
    <property type="evidence" value="ECO:0007669"/>
    <property type="project" value="UniProtKB-SubCell"/>
</dbReference>
<dbReference type="CDD" id="cd13133">
    <property type="entry name" value="MATE_like_7"/>
    <property type="match status" value="1"/>
</dbReference>
<dbReference type="PANTHER" id="PTHR43298:SF2">
    <property type="entry name" value="FMN_FAD EXPORTER YEEO-RELATED"/>
    <property type="match status" value="1"/>
</dbReference>
<feature type="transmembrane region" description="Helical" evidence="10">
    <location>
        <begin position="203"/>
        <end position="223"/>
    </location>
</feature>
<dbReference type="RefSeq" id="WP_072696306.1">
    <property type="nucleotide sequence ID" value="NZ_FRDI01000003.1"/>
</dbReference>
<dbReference type="PANTHER" id="PTHR43298">
    <property type="entry name" value="MULTIDRUG RESISTANCE PROTEIN NORM-RELATED"/>
    <property type="match status" value="1"/>
</dbReference>
<dbReference type="Proteomes" id="UP000186469">
    <property type="component" value="Unassembled WGS sequence"/>
</dbReference>
<evidence type="ECO:0000313" key="11">
    <source>
        <dbReference type="EMBL" id="SHN54926.1"/>
    </source>
</evidence>
<sequence>MIEKIKNTLKKRWGGNCGYAEVLRVGLPLVVSMASVTVILFTDRLFLSHYSLDAIAAALPAGLVHLTIMLTLTGLCAYSSVFIAQYTGAGQKEKVGLALWQGIWIGLICSTLFTLCYFIADIIFSFGDHSQNIKMLEIAYFRILCLGATPFLLNAVLGGFYAGRGITKPVLWANLLAAFINIPLDYILIFGKFGFPELGVEGAALASVAGALAGTIFFIFLIFTKENEELFKVLSNYKFNAELIKKILRYGTPSGINLFLELFSVTWFVFIVGQLGKLELAATNIAFSINSLVFVPMLGLNMAAATLVGQSMGRNKPDEAERATENTLHLAFAYMLPVAMFMLLAPEFLLGLFKPKDMDMVLFNNLLATGKILLAFIAVYSLVDACNLVYFGALKGAGDTMFFMILMSCSATLLIIGLELAKRFGFAELNVYWSIFTVYVFLLAFLSRKRFLSKKWQNIRLITSEKK</sequence>
<reference evidence="11 12" key="1">
    <citation type="submission" date="2016-12" db="EMBL/GenBank/DDBJ databases">
        <authorList>
            <person name="Song W.-J."/>
            <person name="Kurnit D.M."/>
        </authorList>
    </citation>
    <scope>NUCLEOTIDE SEQUENCE [LARGE SCALE GENOMIC DNA]</scope>
    <source>
        <strain evidence="11 12">DSM 11393</strain>
    </source>
</reference>
<feature type="transmembrane region" description="Helical" evidence="10">
    <location>
        <begin position="330"/>
        <end position="352"/>
    </location>
</feature>
<keyword evidence="12" id="KW-1185">Reference proteome</keyword>
<feature type="transmembrane region" description="Helical" evidence="10">
    <location>
        <begin position="170"/>
        <end position="191"/>
    </location>
</feature>
<keyword evidence="2" id="KW-0813">Transport</keyword>
<dbReference type="GO" id="GO:0006811">
    <property type="term" value="P:monoatomic ion transport"/>
    <property type="evidence" value="ECO:0007669"/>
    <property type="project" value="UniProtKB-KW"/>
</dbReference>
<feature type="transmembrane region" description="Helical" evidence="10">
    <location>
        <begin position="430"/>
        <end position="447"/>
    </location>
</feature>
<feature type="transmembrane region" description="Helical" evidence="10">
    <location>
        <begin position="285"/>
        <end position="309"/>
    </location>
</feature>
<keyword evidence="6 10" id="KW-1133">Transmembrane helix</keyword>
<dbReference type="PIRSF" id="PIRSF006603">
    <property type="entry name" value="DinF"/>
    <property type="match status" value="1"/>
</dbReference>
<dbReference type="NCBIfam" id="TIGR00797">
    <property type="entry name" value="matE"/>
    <property type="match status" value="1"/>
</dbReference>
<dbReference type="InterPro" id="IPR048279">
    <property type="entry name" value="MdtK-like"/>
</dbReference>
<dbReference type="Pfam" id="PF01554">
    <property type="entry name" value="MatE"/>
    <property type="match status" value="2"/>
</dbReference>
<evidence type="ECO:0000256" key="7">
    <source>
        <dbReference type="ARBA" id="ARBA00023065"/>
    </source>
</evidence>
<gene>
    <name evidence="11" type="ORF">SAMN02745728_00605</name>
</gene>
<evidence type="ECO:0000256" key="1">
    <source>
        <dbReference type="ARBA" id="ARBA00004651"/>
    </source>
</evidence>
<keyword evidence="8 10" id="KW-0472">Membrane</keyword>
<dbReference type="STRING" id="1121455.SAMN02745728_00605"/>
<evidence type="ECO:0000313" key="12">
    <source>
        <dbReference type="Proteomes" id="UP000186469"/>
    </source>
</evidence>
<dbReference type="AlphaFoldDB" id="A0A1M7S8W9"/>
<evidence type="ECO:0000256" key="9">
    <source>
        <dbReference type="ARBA" id="ARBA00031636"/>
    </source>
</evidence>
<keyword evidence="5 10" id="KW-0812">Transmembrane</keyword>
<keyword evidence="7" id="KW-0406">Ion transport</keyword>
<feature type="transmembrane region" description="Helical" evidence="10">
    <location>
        <begin position="21"/>
        <end position="42"/>
    </location>
</feature>
<name>A0A1M7S8W9_9BACT</name>
<accession>A0A1M7S8W9</accession>
<evidence type="ECO:0000256" key="8">
    <source>
        <dbReference type="ARBA" id="ARBA00023136"/>
    </source>
</evidence>
<evidence type="ECO:0000256" key="4">
    <source>
        <dbReference type="ARBA" id="ARBA00022475"/>
    </source>
</evidence>
<evidence type="ECO:0000256" key="6">
    <source>
        <dbReference type="ARBA" id="ARBA00022989"/>
    </source>
</evidence>
<feature type="transmembrane region" description="Helical" evidence="10">
    <location>
        <begin position="95"/>
        <end position="120"/>
    </location>
</feature>
<proteinExistence type="predicted"/>
<evidence type="ECO:0000256" key="3">
    <source>
        <dbReference type="ARBA" id="ARBA00022449"/>
    </source>
</evidence>
<keyword evidence="3" id="KW-0050">Antiport</keyword>
<evidence type="ECO:0000256" key="2">
    <source>
        <dbReference type="ARBA" id="ARBA00022448"/>
    </source>
</evidence>
<dbReference type="GO" id="GO:0042910">
    <property type="term" value="F:xenobiotic transmembrane transporter activity"/>
    <property type="evidence" value="ECO:0007669"/>
    <property type="project" value="InterPro"/>
</dbReference>
<dbReference type="InterPro" id="IPR050222">
    <property type="entry name" value="MATE_MdtK"/>
</dbReference>
<dbReference type="GO" id="GO:0015297">
    <property type="term" value="F:antiporter activity"/>
    <property type="evidence" value="ECO:0007669"/>
    <property type="project" value="UniProtKB-KW"/>
</dbReference>
<feature type="transmembrane region" description="Helical" evidence="10">
    <location>
        <begin position="54"/>
        <end position="83"/>
    </location>
</feature>
<comment type="subcellular location">
    <subcellularLocation>
        <location evidence="1">Cell membrane</location>
        <topology evidence="1">Multi-pass membrane protein</topology>
    </subcellularLocation>
</comment>
<protein>
    <recommendedName>
        <fullName evidence="9">Multidrug-efflux transporter</fullName>
    </recommendedName>
</protein>
<feature type="transmembrane region" description="Helical" evidence="10">
    <location>
        <begin position="372"/>
        <end position="393"/>
    </location>
</feature>
<evidence type="ECO:0000256" key="10">
    <source>
        <dbReference type="SAM" id="Phobius"/>
    </source>
</evidence>